<reference evidence="3" key="1">
    <citation type="submission" date="2018-05" db="EMBL/GenBank/DDBJ databases">
        <authorList>
            <person name="Lanie J.A."/>
            <person name="Ng W.-L."/>
            <person name="Kazmierczak K.M."/>
            <person name="Andrzejewski T.M."/>
            <person name="Davidsen T.M."/>
            <person name="Wayne K.J."/>
            <person name="Tettelin H."/>
            <person name="Glass J.I."/>
            <person name="Rusch D."/>
            <person name="Podicherti R."/>
            <person name="Tsui H.-C.T."/>
            <person name="Winkler M.E."/>
        </authorList>
    </citation>
    <scope>NUCLEOTIDE SEQUENCE</scope>
</reference>
<dbReference type="GO" id="GO:0030288">
    <property type="term" value="C:outer membrane-bounded periplasmic space"/>
    <property type="evidence" value="ECO:0007669"/>
    <property type="project" value="TreeGrafter"/>
</dbReference>
<dbReference type="GO" id="GO:0015920">
    <property type="term" value="P:lipopolysaccharide transport"/>
    <property type="evidence" value="ECO:0007669"/>
    <property type="project" value="TreeGrafter"/>
</dbReference>
<dbReference type="InterPro" id="IPR052037">
    <property type="entry name" value="LPS_export_LptA"/>
</dbReference>
<evidence type="ECO:0000256" key="1">
    <source>
        <dbReference type="ARBA" id="ARBA00022729"/>
    </source>
</evidence>
<dbReference type="Pfam" id="PF03968">
    <property type="entry name" value="LptD_N"/>
    <property type="match status" value="2"/>
</dbReference>
<dbReference type="Gene3D" id="2.60.450.10">
    <property type="entry name" value="Lipopolysaccharide (LPS) transport protein A like domain"/>
    <property type="match status" value="2"/>
</dbReference>
<protein>
    <recommendedName>
        <fullName evidence="2">Organic solvent tolerance-like N-terminal domain-containing protein</fullName>
    </recommendedName>
</protein>
<organism evidence="3">
    <name type="scientific">marine metagenome</name>
    <dbReference type="NCBI Taxonomy" id="408172"/>
    <lineage>
        <taxon>unclassified sequences</taxon>
        <taxon>metagenomes</taxon>
        <taxon>ecological metagenomes</taxon>
    </lineage>
</organism>
<keyword evidence="1" id="KW-0732">Signal</keyword>
<sequence>MTLQMSLRKSFKIISVVLLLLGSATTEPLWNMSQVSFAAPANSFKITRNTLDHLQREGFTKALTTMFVPMLDKTYQNRKDFLEAFPIFLGPEQRETIIRYASTEQIKIQADEFSSDLNENAAVFRGNVKGYIPRENIELTTAKLHLVSGPGSDFEKLIGEGGIQVKQWDREVRSDYAVYTKIDLELTEADADSTVAKKIRAPQQTMELQGNVLMKATQGTVRSDTVLLDLLRQHATLEGQDTSKEGRIRVEANLSELETNRENQDSAVQETGDETQTISEPRKVILLASRAVLDNFKHQAMFEGDVEMERTPDNLYIHAGKITLRLSELQELQSIQAEQEVCFEQPGRVAKANRVSFDEITQTILLEGDAEVQSGKFHLQGTTINLYLDVNKGVAQGANKAPIQMTILGAQSPSIFKCR</sequence>
<feature type="domain" description="Organic solvent tolerance-like N-terminal" evidence="2">
    <location>
        <begin position="107"/>
        <end position="230"/>
    </location>
</feature>
<dbReference type="PANTHER" id="PTHR36504">
    <property type="entry name" value="LIPOPOLYSACCHARIDE EXPORT SYSTEM PROTEIN LPTA"/>
    <property type="match status" value="1"/>
</dbReference>
<evidence type="ECO:0000259" key="2">
    <source>
        <dbReference type="Pfam" id="PF03968"/>
    </source>
</evidence>
<proteinExistence type="predicted"/>
<evidence type="ECO:0000313" key="3">
    <source>
        <dbReference type="EMBL" id="SUZ88214.1"/>
    </source>
</evidence>
<dbReference type="GO" id="GO:0017089">
    <property type="term" value="F:glycolipid transfer activity"/>
    <property type="evidence" value="ECO:0007669"/>
    <property type="project" value="TreeGrafter"/>
</dbReference>
<dbReference type="InterPro" id="IPR005653">
    <property type="entry name" value="OstA-like_N"/>
</dbReference>
<dbReference type="PANTHER" id="PTHR36504:SF1">
    <property type="entry name" value="LIPOPOLYSACCHARIDE EXPORT SYSTEM PROTEIN LPTA"/>
    <property type="match status" value="1"/>
</dbReference>
<dbReference type="AlphaFoldDB" id="A0A381RAH7"/>
<accession>A0A381RAH7</accession>
<gene>
    <name evidence="3" type="ORF">METZ01_LOCUS41068</name>
</gene>
<dbReference type="EMBL" id="UINC01001760">
    <property type="protein sequence ID" value="SUZ88214.1"/>
    <property type="molecule type" value="Genomic_DNA"/>
</dbReference>
<name>A0A381RAH7_9ZZZZ</name>
<feature type="domain" description="Organic solvent tolerance-like N-terminal" evidence="2">
    <location>
        <begin position="288"/>
        <end position="388"/>
    </location>
</feature>
<dbReference type="GO" id="GO:0009279">
    <property type="term" value="C:cell outer membrane"/>
    <property type="evidence" value="ECO:0007669"/>
    <property type="project" value="TreeGrafter"/>
</dbReference>